<protein>
    <submittedName>
        <fullName evidence="2">Uncharacterized protein</fullName>
    </submittedName>
</protein>
<dbReference type="EMBL" id="JARIHO010000031">
    <property type="protein sequence ID" value="KAJ7336119.1"/>
    <property type="molecule type" value="Genomic_DNA"/>
</dbReference>
<name>A0AAD6ZRB4_9AGAR</name>
<evidence type="ECO:0000313" key="2">
    <source>
        <dbReference type="EMBL" id="KAJ7336119.1"/>
    </source>
</evidence>
<accession>A0AAD6ZRB4</accession>
<reference evidence="2" key="1">
    <citation type="submission" date="2023-03" db="EMBL/GenBank/DDBJ databases">
        <title>Massive genome expansion in bonnet fungi (Mycena s.s.) driven by repeated elements and novel gene families across ecological guilds.</title>
        <authorList>
            <consortium name="Lawrence Berkeley National Laboratory"/>
            <person name="Harder C.B."/>
            <person name="Miyauchi S."/>
            <person name="Viragh M."/>
            <person name="Kuo A."/>
            <person name="Thoen E."/>
            <person name="Andreopoulos B."/>
            <person name="Lu D."/>
            <person name="Skrede I."/>
            <person name="Drula E."/>
            <person name="Henrissat B."/>
            <person name="Morin E."/>
            <person name="Kohler A."/>
            <person name="Barry K."/>
            <person name="LaButti K."/>
            <person name="Morin E."/>
            <person name="Salamov A."/>
            <person name="Lipzen A."/>
            <person name="Mereny Z."/>
            <person name="Hegedus B."/>
            <person name="Baldrian P."/>
            <person name="Stursova M."/>
            <person name="Weitz H."/>
            <person name="Taylor A."/>
            <person name="Grigoriev I.V."/>
            <person name="Nagy L.G."/>
            <person name="Martin F."/>
            <person name="Kauserud H."/>
        </authorList>
    </citation>
    <scope>NUCLEOTIDE SEQUENCE</scope>
    <source>
        <strain evidence="2">CBHHK002</strain>
    </source>
</reference>
<keyword evidence="3" id="KW-1185">Reference proteome</keyword>
<dbReference type="AlphaFoldDB" id="A0AAD6ZRB4"/>
<proteinExistence type="predicted"/>
<feature type="region of interest" description="Disordered" evidence="1">
    <location>
        <begin position="83"/>
        <end position="143"/>
    </location>
</feature>
<evidence type="ECO:0000256" key="1">
    <source>
        <dbReference type="SAM" id="MobiDB-lite"/>
    </source>
</evidence>
<sequence length="143" mass="16654">MWELGIDIRINVDWTGIRCKYEQEGELVKDIKKSQTAKNEITSLREIKKRAFRRESQRRRCQSRPRIRSKGNGSLIARFTLITQVDPSQGGDKTPEATEPEDLMPEARTQSKDRADWSRSGLKVVERRRSQKAVEGAKREPWE</sequence>
<gene>
    <name evidence="2" type="ORF">DFH08DRAFT_813366</name>
</gene>
<evidence type="ECO:0000313" key="3">
    <source>
        <dbReference type="Proteomes" id="UP001218218"/>
    </source>
</evidence>
<dbReference type="Proteomes" id="UP001218218">
    <property type="component" value="Unassembled WGS sequence"/>
</dbReference>
<organism evidence="2 3">
    <name type="scientific">Mycena albidolilacea</name>
    <dbReference type="NCBI Taxonomy" id="1033008"/>
    <lineage>
        <taxon>Eukaryota</taxon>
        <taxon>Fungi</taxon>
        <taxon>Dikarya</taxon>
        <taxon>Basidiomycota</taxon>
        <taxon>Agaricomycotina</taxon>
        <taxon>Agaricomycetes</taxon>
        <taxon>Agaricomycetidae</taxon>
        <taxon>Agaricales</taxon>
        <taxon>Marasmiineae</taxon>
        <taxon>Mycenaceae</taxon>
        <taxon>Mycena</taxon>
    </lineage>
</organism>
<comment type="caution">
    <text evidence="2">The sequence shown here is derived from an EMBL/GenBank/DDBJ whole genome shotgun (WGS) entry which is preliminary data.</text>
</comment>